<dbReference type="RefSeq" id="WP_238273444.1">
    <property type="nucleotide sequence ID" value="NZ_BPQR01000001.1"/>
</dbReference>
<evidence type="ECO:0000256" key="1">
    <source>
        <dbReference type="SAM" id="MobiDB-lite"/>
    </source>
</evidence>
<feature type="compositionally biased region" description="Low complexity" evidence="1">
    <location>
        <begin position="125"/>
        <end position="140"/>
    </location>
</feature>
<feature type="compositionally biased region" description="Basic and acidic residues" evidence="1">
    <location>
        <begin position="93"/>
        <end position="111"/>
    </location>
</feature>
<keyword evidence="3" id="KW-1185">Reference proteome</keyword>
<protein>
    <recommendedName>
        <fullName evidence="4">DUF5872 domain-containing protein</fullName>
    </recommendedName>
</protein>
<evidence type="ECO:0000313" key="3">
    <source>
        <dbReference type="Proteomes" id="UP001055102"/>
    </source>
</evidence>
<sequence length="171" mass="18820">MTATAEKSDPKLWEKVKSRVTKSSKGGKPGQWSARKAQMATQEYKKEGGGYEGKKSSDNHLKEWTDEEWGTKSGKESGKTGERYLPKKARKSLSKDEYARSTAKKRADSAKGKQFSKQPKDVAKKAAAARRSGAARRSSGPTKAELMERARARNVPGRSKMSKAELQKAVA</sequence>
<proteinExistence type="predicted"/>
<evidence type="ECO:0000313" key="2">
    <source>
        <dbReference type="EMBL" id="GJE04722.1"/>
    </source>
</evidence>
<evidence type="ECO:0008006" key="4">
    <source>
        <dbReference type="Google" id="ProtNLM"/>
    </source>
</evidence>
<reference evidence="2" key="1">
    <citation type="journal article" date="2021" name="Front. Microbiol.">
        <title>Comprehensive Comparative Genomics and Phenotyping of Methylobacterium Species.</title>
        <authorList>
            <person name="Alessa O."/>
            <person name="Ogura Y."/>
            <person name="Fujitani Y."/>
            <person name="Takami H."/>
            <person name="Hayashi T."/>
            <person name="Sahin N."/>
            <person name="Tani A."/>
        </authorList>
    </citation>
    <scope>NUCLEOTIDE SEQUENCE</scope>
    <source>
        <strain evidence="2">LMG 23639</strain>
    </source>
</reference>
<reference evidence="2" key="2">
    <citation type="submission" date="2021-08" db="EMBL/GenBank/DDBJ databases">
        <authorList>
            <person name="Tani A."/>
            <person name="Ola A."/>
            <person name="Ogura Y."/>
            <person name="Katsura K."/>
            <person name="Hayashi T."/>
        </authorList>
    </citation>
    <scope>NUCLEOTIDE SEQUENCE</scope>
    <source>
        <strain evidence="2">LMG 23639</strain>
    </source>
</reference>
<feature type="compositionally biased region" description="Basic and acidic residues" evidence="1">
    <location>
        <begin position="43"/>
        <end position="85"/>
    </location>
</feature>
<accession>A0ABQ4SNQ8</accession>
<feature type="region of interest" description="Disordered" evidence="1">
    <location>
        <begin position="1"/>
        <end position="171"/>
    </location>
</feature>
<gene>
    <name evidence="2" type="ORF">AOPFMNJM_0012</name>
</gene>
<comment type="caution">
    <text evidence="2">The sequence shown here is derived from an EMBL/GenBank/DDBJ whole genome shotgun (WGS) entry which is preliminary data.</text>
</comment>
<dbReference type="Proteomes" id="UP001055102">
    <property type="component" value="Unassembled WGS sequence"/>
</dbReference>
<organism evidence="2 3">
    <name type="scientific">Methylobacterium jeotgali</name>
    <dbReference type="NCBI Taxonomy" id="381630"/>
    <lineage>
        <taxon>Bacteria</taxon>
        <taxon>Pseudomonadati</taxon>
        <taxon>Pseudomonadota</taxon>
        <taxon>Alphaproteobacteria</taxon>
        <taxon>Hyphomicrobiales</taxon>
        <taxon>Methylobacteriaceae</taxon>
        <taxon>Methylobacterium</taxon>
    </lineage>
</organism>
<feature type="compositionally biased region" description="Basic and acidic residues" evidence="1">
    <location>
        <begin position="1"/>
        <end position="17"/>
    </location>
</feature>
<feature type="compositionally biased region" description="Basic and acidic residues" evidence="1">
    <location>
        <begin position="162"/>
        <end position="171"/>
    </location>
</feature>
<dbReference type="EMBL" id="BPQR01000001">
    <property type="protein sequence ID" value="GJE04722.1"/>
    <property type="molecule type" value="Genomic_DNA"/>
</dbReference>
<name>A0ABQ4SNQ8_9HYPH</name>